<keyword evidence="1" id="KW-1133">Transmembrane helix</keyword>
<dbReference type="Proteomes" id="UP000887565">
    <property type="component" value="Unplaced"/>
</dbReference>
<organism evidence="2 3">
    <name type="scientific">Romanomermis culicivorax</name>
    <name type="common">Nematode worm</name>
    <dbReference type="NCBI Taxonomy" id="13658"/>
    <lineage>
        <taxon>Eukaryota</taxon>
        <taxon>Metazoa</taxon>
        <taxon>Ecdysozoa</taxon>
        <taxon>Nematoda</taxon>
        <taxon>Enoplea</taxon>
        <taxon>Dorylaimia</taxon>
        <taxon>Mermithida</taxon>
        <taxon>Mermithoidea</taxon>
        <taxon>Mermithidae</taxon>
        <taxon>Romanomermis</taxon>
    </lineage>
</organism>
<proteinExistence type="predicted"/>
<dbReference type="AlphaFoldDB" id="A0A915J4Y5"/>
<protein>
    <submittedName>
        <fullName evidence="3">Uncharacterized protein</fullName>
    </submittedName>
</protein>
<reference evidence="3" key="1">
    <citation type="submission" date="2022-11" db="UniProtKB">
        <authorList>
            <consortium name="WormBaseParasite"/>
        </authorList>
    </citation>
    <scope>IDENTIFICATION</scope>
</reference>
<dbReference type="WBParaSite" id="nRc.2.0.1.t21486-RA">
    <property type="protein sequence ID" value="nRc.2.0.1.t21486-RA"/>
    <property type="gene ID" value="nRc.2.0.1.g21486"/>
</dbReference>
<name>A0A915J4Y5_ROMCU</name>
<keyword evidence="1" id="KW-0812">Transmembrane</keyword>
<keyword evidence="2" id="KW-1185">Reference proteome</keyword>
<keyword evidence="1" id="KW-0472">Membrane</keyword>
<evidence type="ECO:0000313" key="2">
    <source>
        <dbReference type="Proteomes" id="UP000887565"/>
    </source>
</evidence>
<evidence type="ECO:0000313" key="3">
    <source>
        <dbReference type="WBParaSite" id="nRc.2.0.1.t21486-RA"/>
    </source>
</evidence>
<feature type="transmembrane region" description="Helical" evidence="1">
    <location>
        <begin position="25"/>
        <end position="45"/>
    </location>
</feature>
<sequence>MDRSRTTHNAQGVAENVVFKEKQSMILLLLYFPVFGLSRSFIYICKQLFFRKQLNRGVIIIFVSKRDIHFCIIDESSDRRTRRNCIIDPPHSPVPL</sequence>
<evidence type="ECO:0000256" key="1">
    <source>
        <dbReference type="SAM" id="Phobius"/>
    </source>
</evidence>
<accession>A0A915J4Y5</accession>